<dbReference type="STRING" id="1314776.A0A166I6D1"/>
<dbReference type="AlphaFoldDB" id="A0A166I6D1"/>
<evidence type="ECO:0000259" key="2">
    <source>
        <dbReference type="Pfam" id="PF05183"/>
    </source>
</evidence>
<sequence>MEIYLPKVPANVSEANIVRALEGILHKPPFTISTDRNQPHLLNFNLRLFPDKRGLRSHRGMGCITFPTARDGTLFLSLYGRGGSQSFIVKENRIECVPSRKPPLQHILKEITGFPYQNPLLLEKQRKLLDDLSTTIPVDGLEFGWESSHEFSAEWDSSGSHESLSLTFRPLERELEIEMHPANTSSLVQRLYSDPFSGLQDAIQSPTHWIVIPYNYIQWIGAKLDGSSSFLFLSLETPPRLEERSLTFGPLKALDSDNQIKRTRIHALDEKHANVAPYAMLAIRLICHEADVQQFSRMAKIARITMPQRTSLLVRRMSYFSPQHLNLIDRWLSTISWPVAFQCLGLLHNHILNTVELLSLHGNIMADIQTHGTTFTQDLVKQFGVQVCDSRSEERDISSIWSHTRALALKRQISEHTKAMRGADPNLFQCWHVVITPTAFKFDGPYTDRSNRVLRLYQKHQSHFLRVSFEDEARLHLRFDHKVDNRRVIDRVGERFLKKGLTLAGRHFEFLAFSMSALHEHTVWFMSPFRDDRTSSLVTASLIRKELGVFDKNLMRCPARYAARMSQAFTATDSAIELIPGEACTVEDVKCVAHGKSYEFTDGVGYCSPELGRRISVALSAKKNQKMYNAQSSVYQIRYGGAKGMISIKQGLPGNILCIRPSMQKFEAPNCNEVEIAGVFMKPSPMFLNRFLIMILEGLDVPCSSFLRLQRSAVQDVRDAKSSLSAAAALLEAHGLGAVFRLPSILIKLAKAGFQVPQRETSHTDVRTLDDPFLQRALDFAENHALREMKYRARIPVPGSWNLVGVVDEYDQLQPGQICACITQPDVAGPVFLEGQMLISRSPQIHPGDVRLVTAIGRPPPGSPLESHPLLNCIVFACRGGRPLPSCLGGGDLDGDTYIISPLPDLMPRKKKVPEPGAYLPAPKRLVDSDASINDIADFVCDFIANDRLGIIATSWLKIADQTRDIFHEDCLKLAQLHSDAVDFQKSGTPVDLMKIPRPQHNRLPDWSAPEGTDISTSTKYYESLTAVGILFRDISLPIRTREGRDTQMDTGDDVVEKLGGLYIESNNQLDDPISLFLATEVKEFMVPWHEVPEVVWSEILASFNSYAAQLRYSCQVHTLSGNRRRPLTEEEALIGTIIAKAYNHRIRDKQIARLREDTQHIIQNLRDDMDAKLNPEWNEGERLSLLWKLDRWWTAWRLSRSLTTTFGARSFGWIALGTLFNILDSLHES</sequence>
<comment type="catalytic activity">
    <reaction evidence="1">
        <text>RNA(n) + a ribonucleoside 5'-triphosphate = RNA(n+1) + diphosphate</text>
        <dbReference type="Rhea" id="RHEA:21248"/>
        <dbReference type="Rhea" id="RHEA-COMP:14527"/>
        <dbReference type="Rhea" id="RHEA-COMP:17342"/>
        <dbReference type="ChEBI" id="CHEBI:33019"/>
        <dbReference type="ChEBI" id="CHEBI:61557"/>
        <dbReference type="ChEBI" id="CHEBI:140395"/>
        <dbReference type="EC" id="2.7.7.48"/>
    </reaction>
</comment>
<reference evidence="3 4" key="1">
    <citation type="journal article" date="2016" name="Mol. Biol. Evol.">
        <title>Comparative Genomics of Early-Diverging Mushroom-Forming Fungi Provides Insights into the Origins of Lignocellulose Decay Capabilities.</title>
        <authorList>
            <person name="Nagy L.G."/>
            <person name="Riley R."/>
            <person name="Tritt A."/>
            <person name="Adam C."/>
            <person name="Daum C."/>
            <person name="Floudas D."/>
            <person name="Sun H."/>
            <person name="Yadav J.S."/>
            <person name="Pangilinan J."/>
            <person name="Larsson K.H."/>
            <person name="Matsuura K."/>
            <person name="Barry K."/>
            <person name="Labutti K."/>
            <person name="Kuo R."/>
            <person name="Ohm R.A."/>
            <person name="Bhattacharya S.S."/>
            <person name="Shirouzu T."/>
            <person name="Yoshinaga Y."/>
            <person name="Martin F.M."/>
            <person name="Grigoriev I.V."/>
            <person name="Hibbett D.S."/>
        </authorList>
    </citation>
    <scope>NUCLEOTIDE SEQUENCE [LARGE SCALE GENOMIC DNA]</scope>
    <source>
        <strain evidence="3 4">HHB10207 ss-3</strain>
    </source>
</reference>
<keyword evidence="1" id="KW-0696">RNA-directed RNA polymerase</keyword>
<evidence type="ECO:0000313" key="4">
    <source>
        <dbReference type="Proteomes" id="UP000076798"/>
    </source>
</evidence>
<dbReference type="GO" id="GO:0003968">
    <property type="term" value="F:RNA-directed RNA polymerase activity"/>
    <property type="evidence" value="ECO:0007669"/>
    <property type="project" value="UniProtKB-KW"/>
</dbReference>
<dbReference type="InterPro" id="IPR007855">
    <property type="entry name" value="RDRP"/>
</dbReference>
<keyword evidence="4" id="KW-1185">Reference proteome</keyword>
<feature type="domain" description="RDRP core" evidence="2">
    <location>
        <begin position="435"/>
        <end position="1035"/>
    </location>
</feature>
<evidence type="ECO:0000313" key="3">
    <source>
        <dbReference type="EMBL" id="KZT43443.1"/>
    </source>
</evidence>
<dbReference type="InterPro" id="IPR057596">
    <property type="entry name" value="RDRP_core"/>
</dbReference>
<comment type="similarity">
    <text evidence="1">Belongs to the RdRP family.</text>
</comment>
<organism evidence="3 4">
    <name type="scientific">Sistotremastrum suecicum HHB10207 ss-3</name>
    <dbReference type="NCBI Taxonomy" id="1314776"/>
    <lineage>
        <taxon>Eukaryota</taxon>
        <taxon>Fungi</taxon>
        <taxon>Dikarya</taxon>
        <taxon>Basidiomycota</taxon>
        <taxon>Agaricomycotina</taxon>
        <taxon>Agaricomycetes</taxon>
        <taxon>Sistotremastrales</taxon>
        <taxon>Sistotremastraceae</taxon>
        <taxon>Sistotremastrum</taxon>
    </lineage>
</organism>
<dbReference type="Pfam" id="PF05183">
    <property type="entry name" value="RdRP"/>
    <property type="match status" value="1"/>
</dbReference>
<dbReference type="EMBL" id="KV428008">
    <property type="protein sequence ID" value="KZT43443.1"/>
    <property type="molecule type" value="Genomic_DNA"/>
</dbReference>
<dbReference type="PANTHER" id="PTHR23079">
    <property type="entry name" value="RNA-DEPENDENT RNA POLYMERASE"/>
    <property type="match status" value="1"/>
</dbReference>
<dbReference type="EC" id="2.7.7.48" evidence="1"/>
<keyword evidence="1" id="KW-0548">Nucleotidyltransferase</keyword>
<name>A0A166I6D1_9AGAM</name>
<protein>
    <recommendedName>
        <fullName evidence="1">RNA-dependent RNA polymerase</fullName>
        <ecNumber evidence="1">2.7.7.48</ecNumber>
    </recommendedName>
</protein>
<proteinExistence type="inferred from homology"/>
<evidence type="ECO:0000256" key="1">
    <source>
        <dbReference type="RuleBase" id="RU363098"/>
    </source>
</evidence>
<dbReference type="GO" id="GO:0031380">
    <property type="term" value="C:nuclear RNA-directed RNA polymerase complex"/>
    <property type="evidence" value="ECO:0007669"/>
    <property type="project" value="TreeGrafter"/>
</dbReference>
<dbReference type="GO" id="GO:0003723">
    <property type="term" value="F:RNA binding"/>
    <property type="evidence" value="ECO:0007669"/>
    <property type="project" value="UniProtKB-KW"/>
</dbReference>
<dbReference type="OrthoDB" id="6513042at2759"/>
<dbReference type="Proteomes" id="UP000076798">
    <property type="component" value="Unassembled WGS sequence"/>
</dbReference>
<accession>A0A166I6D1</accession>
<keyword evidence="1" id="KW-0694">RNA-binding</keyword>
<dbReference type="GO" id="GO:0030422">
    <property type="term" value="P:siRNA processing"/>
    <property type="evidence" value="ECO:0007669"/>
    <property type="project" value="TreeGrafter"/>
</dbReference>
<keyword evidence="1" id="KW-0808">Transferase</keyword>
<gene>
    <name evidence="3" type="ORF">SISSUDRAFT_696443</name>
</gene>
<dbReference type="PANTHER" id="PTHR23079:SF55">
    <property type="entry name" value="RNA-DIRECTED RNA POLYMERASE"/>
    <property type="match status" value="1"/>
</dbReference>